<keyword evidence="4" id="KW-0444">Lipid biosynthesis</keyword>
<comment type="caution">
    <text evidence="7">The sequence shown here is derived from an EMBL/GenBank/DDBJ whole genome shotgun (WGS) entry which is preliminary data.</text>
</comment>
<dbReference type="PANTHER" id="PTHR10434:SF11">
    <property type="entry name" value="1-ACYL-SN-GLYCEROL-3-PHOSPHATE ACYLTRANSFERASE"/>
    <property type="match status" value="1"/>
</dbReference>
<gene>
    <name evidence="7" type="ORF">F4X14_18080</name>
</gene>
<evidence type="ECO:0000256" key="1">
    <source>
        <dbReference type="ARBA" id="ARBA00008655"/>
    </source>
</evidence>
<evidence type="ECO:0000256" key="5">
    <source>
        <dbReference type="SAM" id="MobiDB-lite"/>
    </source>
</evidence>
<feature type="region of interest" description="Disordered" evidence="5">
    <location>
        <begin position="215"/>
        <end position="243"/>
    </location>
</feature>
<keyword evidence="4" id="KW-0594">Phospholipid biosynthesis</keyword>
<reference evidence="7" key="1">
    <citation type="submission" date="2019-09" db="EMBL/GenBank/DDBJ databases">
        <title>Characterisation of the sponge microbiome using genome-centric metagenomics.</title>
        <authorList>
            <person name="Engelberts J.P."/>
            <person name="Robbins S.J."/>
            <person name="De Goeij J.M."/>
            <person name="Aranda M."/>
            <person name="Bell S.C."/>
            <person name="Webster N.S."/>
        </authorList>
    </citation>
    <scope>NUCLEOTIDE SEQUENCE</scope>
    <source>
        <strain evidence="7">SB0661_bin_32</strain>
    </source>
</reference>
<protein>
    <recommendedName>
        <fullName evidence="4">1-acyl-sn-glycerol-3-phosphate acyltransferase</fullName>
        <ecNumber evidence="4">2.3.1.51</ecNumber>
    </recommendedName>
</protein>
<dbReference type="EMBL" id="VXMH01000098">
    <property type="protein sequence ID" value="MYC96880.1"/>
    <property type="molecule type" value="Genomic_DNA"/>
</dbReference>
<keyword evidence="3 4" id="KW-0012">Acyltransferase</keyword>
<dbReference type="Pfam" id="PF01553">
    <property type="entry name" value="Acyltransferase"/>
    <property type="match status" value="1"/>
</dbReference>
<proteinExistence type="inferred from homology"/>
<comment type="similarity">
    <text evidence="1 4">Belongs to the 1-acyl-sn-glycerol-3-phosphate acyltransferase family.</text>
</comment>
<feature type="domain" description="Phospholipid/glycerol acyltransferase" evidence="6">
    <location>
        <begin position="42"/>
        <end position="155"/>
    </location>
</feature>
<comment type="domain">
    <text evidence="4">The HXXXXD motif is essential for acyltransferase activity and may constitute the binding site for the phosphate moiety of the glycerol-3-phosphate.</text>
</comment>
<dbReference type="AlphaFoldDB" id="A0A6B1DA11"/>
<comment type="catalytic activity">
    <reaction evidence="4">
        <text>a 1-acyl-sn-glycero-3-phosphate + an acyl-CoA = a 1,2-diacyl-sn-glycero-3-phosphate + CoA</text>
        <dbReference type="Rhea" id="RHEA:19709"/>
        <dbReference type="ChEBI" id="CHEBI:57287"/>
        <dbReference type="ChEBI" id="CHEBI:57970"/>
        <dbReference type="ChEBI" id="CHEBI:58342"/>
        <dbReference type="ChEBI" id="CHEBI:58608"/>
        <dbReference type="EC" id="2.3.1.51"/>
    </reaction>
</comment>
<dbReference type="GO" id="GO:0006654">
    <property type="term" value="P:phosphatidic acid biosynthetic process"/>
    <property type="evidence" value="ECO:0007669"/>
    <property type="project" value="TreeGrafter"/>
</dbReference>
<name>A0A6B1DA11_9CHLR</name>
<sequence length="243" mass="27104">MRIPSDASRLWKFCHVALTLLRPLFCALRVEGVENVPRKGGVVLACNHPGGMDSFVLGFASPRQVYYMAKRELFNVHPVMTFLLYRIGAFPINRGARDTEAIEYSVELLKQGRVLGMFPEGTRNRGKPMRRGKSGAVRIAIDAGVPVVPVAVLEIPHLHKNWLNPFKRTQLSVQFGQPMLFPAGTMEDVQEYTTEIMLEVARMMPPELRGHYGEALASSRDRTPPRTPVAEPTGPAARDIATR</sequence>
<evidence type="ECO:0000256" key="3">
    <source>
        <dbReference type="ARBA" id="ARBA00023315"/>
    </source>
</evidence>
<dbReference type="NCBIfam" id="TIGR00530">
    <property type="entry name" value="AGP_acyltrn"/>
    <property type="match status" value="1"/>
</dbReference>
<keyword evidence="4" id="KW-0443">Lipid metabolism</keyword>
<dbReference type="PANTHER" id="PTHR10434">
    <property type="entry name" value="1-ACYL-SN-GLYCEROL-3-PHOSPHATE ACYLTRANSFERASE"/>
    <property type="match status" value="1"/>
</dbReference>
<evidence type="ECO:0000256" key="4">
    <source>
        <dbReference type="RuleBase" id="RU361267"/>
    </source>
</evidence>
<keyword evidence="4" id="KW-1208">Phospholipid metabolism</keyword>
<dbReference type="EC" id="2.3.1.51" evidence="4"/>
<dbReference type="SUPFAM" id="SSF69593">
    <property type="entry name" value="Glycerol-3-phosphate (1)-acyltransferase"/>
    <property type="match status" value="1"/>
</dbReference>
<evidence type="ECO:0000256" key="2">
    <source>
        <dbReference type="ARBA" id="ARBA00022679"/>
    </source>
</evidence>
<organism evidence="7">
    <name type="scientific">Caldilineaceae bacterium SB0661_bin_32</name>
    <dbReference type="NCBI Taxonomy" id="2605255"/>
    <lineage>
        <taxon>Bacteria</taxon>
        <taxon>Bacillati</taxon>
        <taxon>Chloroflexota</taxon>
        <taxon>Caldilineae</taxon>
        <taxon>Caldilineales</taxon>
        <taxon>Caldilineaceae</taxon>
    </lineage>
</organism>
<dbReference type="InterPro" id="IPR004552">
    <property type="entry name" value="AGP_acyltrans"/>
</dbReference>
<dbReference type="GO" id="GO:0016020">
    <property type="term" value="C:membrane"/>
    <property type="evidence" value="ECO:0007669"/>
    <property type="project" value="InterPro"/>
</dbReference>
<dbReference type="CDD" id="cd07989">
    <property type="entry name" value="LPLAT_AGPAT-like"/>
    <property type="match status" value="1"/>
</dbReference>
<evidence type="ECO:0000313" key="7">
    <source>
        <dbReference type="EMBL" id="MYC96880.1"/>
    </source>
</evidence>
<keyword evidence="2 4" id="KW-0808">Transferase</keyword>
<dbReference type="SMART" id="SM00563">
    <property type="entry name" value="PlsC"/>
    <property type="match status" value="1"/>
</dbReference>
<dbReference type="GO" id="GO:0003841">
    <property type="term" value="F:1-acylglycerol-3-phosphate O-acyltransferase activity"/>
    <property type="evidence" value="ECO:0007669"/>
    <property type="project" value="UniProtKB-UniRule"/>
</dbReference>
<dbReference type="InterPro" id="IPR002123">
    <property type="entry name" value="Plipid/glycerol_acylTrfase"/>
</dbReference>
<accession>A0A6B1DA11</accession>
<evidence type="ECO:0000259" key="6">
    <source>
        <dbReference type="SMART" id="SM00563"/>
    </source>
</evidence>